<sequence>MIWGTIEGEWICLISRIIGKIIHHETSPLPSRIITHHSPHRPIYATRALYPFRTPSNGTNSIPFLTFKSSILIAR</sequence>
<proteinExistence type="predicted"/>
<organism evidence="1">
    <name type="scientific">Picea glauca</name>
    <name type="common">White spruce</name>
    <name type="synonym">Pinus glauca</name>
    <dbReference type="NCBI Taxonomy" id="3330"/>
    <lineage>
        <taxon>Eukaryota</taxon>
        <taxon>Viridiplantae</taxon>
        <taxon>Streptophyta</taxon>
        <taxon>Embryophyta</taxon>
        <taxon>Tracheophyta</taxon>
        <taxon>Spermatophyta</taxon>
        <taxon>Pinopsida</taxon>
        <taxon>Pinidae</taxon>
        <taxon>Conifers I</taxon>
        <taxon>Pinales</taxon>
        <taxon>Pinaceae</taxon>
        <taxon>Picea</taxon>
    </lineage>
</organism>
<reference evidence="1" key="1">
    <citation type="journal article" date="2015" name="Genome Biol. Evol.">
        <title>Organellar Genomes of White Spruce (Picea glauca): Assembly and Annotation.</title>
        <authorList>
            <person name="Jackman S.D."/>
            <person name="Warren R.L."/>
            <person name="Gibb E.A."/>
            <person name="Vandervalk B.P."/>
            <person name="Mohamadi H."/>
            <person name="Chu J."/>
            <person name="Raymond A."/>
            <person name="Pleasance S."/>
            <person name="Coope R."/>
            <person name="Wildung M.R."/>
            <person name="Ritland C.E."/>
            <person name="Bousquet J."/>
            <person name="Jones S.J."/>
            <person name="Bohlmann J."/>
            <person name="Birol I."/>
        </authorList>
    </citation>
    <scope>NUCLEOTIDE SEQUENCE [LARGE SCALE GENOMIC DNA]</scope>
    <source>
        <tissue evidence="1">Flushing bud</tissue>
    </source>
</reference>
<gene>
    <name evidence="1" type="ORF">ABT39_MTgene5408</name>
</gene>
<accession>A0A117NHH6</accession>
<name>A0A117NHH6_PICGL</name>
<dbReference type="AlphaFoldDB" id="A0A117NHH6"/>
<geneLocation type="mitochondrion" evidence="1"/>
<comment type="caution">
    <text evidence="1">The sequence shown here is derived from an EMBL/GenBank/DDBJ whole genome shotgun (WGS) entry which is preliminary data.</text>
</comment>
<dbReference type="EMBL" id="LKAM01000006">
    <property type="protein sequence ID" value="KUM48408.1"/>
    <property type="molecule type" value="Genomic_DNA"/>
</dbReference>
<keyword evidence="1" id="KW-0496">Mitochondrion</keyword>
<protein>
    <submittedName>
        <fullName evidence="1">Uncharacterized protein</fullName>
    </submittedName>
</protein>
<evidence type="ECO:0000313" key="1">
    <source>
        <dbReference type="EMBL" id="KUM48408.1"/>
    </source>
</evidence>